<dbReference type="Proteomes" id="UP000324800">
    <property type="component" value="Unassembled WGS sequence"/>
</dbReference>
<evidence type="ECO:0000313" key="3">
    <source>
        <dbReference type="Proteomes" id="UP000324800"/>
    </source>
</evidence>
<name>A0A5J4VGZ9_9EUKA</name>
<evidence type="ECO:0000256" key="1">
    <source>
        <dbReference type="SAM" id="MobiDB-lite"/>
    </source>
</evidence>
<feature type="non-terminal residue" evidence="2">
    <location>
        <position position="1"/>
    </location>
</feature>
<feature type="compositionally biased region" description="Basic residues" evidence="1">
    <location>
        <begin position="1"/>
        <end position="13"/>
    </location>
</feature>
<protein>
    <submittedName>
        <fullName evidence="2">Uncharacterized protein</fullName>
    </submittedName>
</protein>
<accession>A0A5J4VGZ9</accession>
<feature type="region of interest" description="Disordered" evidence="1">
    <location>
        <begin position="1"/>
        <end position="39"/>
    </location>
</feature>
<feature type="compositionally biased region" description="Low complexity" evidence="1">
    <location>
        <begin position="955"/>
        <end position="973"/>
    </location>
</feature>
<feature type="compositionally biased region" description="Basic and acidic residues" evidence="1">
    <location>
        <begin position="944"/>
        <end position="954"/>
    </location>
</feature>
<feature type="region of interest" description="Disordered" evidence="1">
    <location>
        <begin position="1044"/>
        <end position="1078"/>
    </location>
</feature>
<proteinExistence type="predicted"/>
<dbReference type="AlphaFoldDB" id="A0A5J4VGZ9"/>
<feature type="compositionally biased region" description="Basic residues" evidence="1">
    <location>
        <begin position="1092"/>
        <end position="1105"/>
    </location>
</feature>
<organism evidence="2 3">
    <name type="scientific">Streblomastix strix</name>
    <dbReference type="NCBI Taxonomy" id="222440"/>
    <lineage>
        <taxon>Eukaryota</taxon>
        <taxon>Metamonada</taxon>
        <taxon>Preaxostyla</taxon>
        <taxon>Oxymonadida</taxon>
        <taxon>Streblomastigidae</taxon>
        <taxon>Streblomastix</taxon>
    </lineage>
</organism>
<feature type="compositionally biased region" description="Polar residues" evidence="1">
    <location>
        <begin position="1051"/>
        <end position="1072"/>
    </location>
</feature>
<sequence>QKQKGKKKKRKTKGKGDSEEIDSEQEIETQGQKRRRLNDSIDEQVAGSFAFQQTKYSDKNQGFQIKNLMERDDDDNESSSNQFNLKYQQSAKIAIRNGMELFSHILCNFPLLLEGIRQEEDNEENENISDNLSSVIGNAIHLVHQCSVNSNPVSLSNEAEIKSIPNSLNKDNLDNNKNNKFLQELCFLSQAEKQFPSLMLCSPQDHSSDEKDIPIIQPGGKQDYQQPFTSFLLELYYYIKNNPNHLWANTFLRLYLREHETYQSNIHSDISNNTRIYCTPISQIKSFGKTSKRKGNLDDDDQWKEQCIKLNSIKEISFNENNHQEARQILPLFLQIENGENQHSIISFTLLSITALGQSRLDQKFANDAQPSILAILFGNNWKLKNFAAKALSGILSQQERRRIFNSTIDLCTQKLILHKCSSCITNPNSNGQDEEIEEESIEVDQISFFEEHVQPLCTILSTLIELMKFAPPDVSLNKARKVCGLVMKKVLHGTQWTKENGFDDLDQSGYQSLAANKGPTASDLFEDIEANDIIEIRDIDANQAKINERIDYHRNKDNNMTDDMWKNKKSPQFILLQYALTAMSSLFLSEHDESHIISSIAIQRSKLNTEQQPVNSSSSLSPFFSISGIETEYSSDLFSFIEVYSRALFLWIKSIILKREITLSGTSYSVIQLALKNENSIDIEEIKKIRPDTHSDTLKGKLSTITQDKLSLEAVELLIKFLRQKPIPPYNFDQLASNPAVLWEELGNQIATHPSTHVRLNARRQISYALRKQLLHPKYISYLSLFALSNNQVADGIQDDITDACISWIQTPSSISYERMQFLQPEIILPVIIHHIAHFPTMEQALNQPSSSAPFITAIQRIQIVLTAFLKNFHEQAKLQTLSIIASEIQVSQDAIGGNSRQIHAVAELASQLIHEFMEKNVSIGVSTEQNITQKTLSSSKGDNQKEKVERITESGNRGRSSSRSSTPSSRTTENKPVNNIQLPRSFYIPIQPGTTPKSGGSMRSGLKETAELTNGTPQATLKRLSYLESTQNIRKAIKNVISDTKKRQTPSLSQKTPSTTPVASPSLSTVQDKKGRMGLANEIIEAAAKKLGKSKKKKKKQKKSRSEDDNGSEGDGE</sequence>
<gene>
    <name evidence="2" type="ORF">EZS28_022856</name>
</gene>
<evidence type="ECO:0000313" key="2">
    <source>
        <dbReference type="EMBL" id="KAA6381616.1"/>
    </source>
</evidence>
<feature type="region of interest" description="Disordered" evidence="1">
    <location>
        <begin position="936"/>
        <end position="1007"/>
    </location>
</feature>
<feature type="region of interest" description="Disordered" evidence="1">
    <location>
        <begin position="1091"/>
        <end position="1119"/>
    </location>
</feature>
<reference evidence="2 3" key="1">
    <citation type="submission" date="2019-03" db="EMBL/GenBank/DDBJ databases">
        <title>Single cell metagenomics reveals metabolic interactions within the superorganism composed of flagellate Streblomastix strix and complex community of Bacteroidetes bacteria on its surface.</title>
        <authorList>
            <person name="Treitli S.C."/>
            <person name="Kolisko M."/>
            <person name="Husnik F."/>
            <person name="Keeling P."/>
            <person name="Hampl V."/>
        </authorList>
    </citation>
    <scope>NUCLEOTIDE SEQUENCE [LARGE SCALE GENOMIC DNA]</scope>
    <source>
        <strain evidence="2">ST1C</strain>
    </source>
</reference>
<comment type="caution">
    <text evidence="2">The sequence shown here is derived from an EMBL/GenBank/DDBJ whole genome shotgun (WGS) entry which is preliminary data.</text>
</comment>
<dbReference type="EMBL" id="SNRW01007219">
    <property type="protein sequence ID" value="KAA6381616.1"/>
    <property type="molecule type" value="Genomic_DNA"/>
</dbReference>